<keyword evidence="5" id="KW-1185">Reference proteome</keyword>
<comment type="caution">
    <text evidence="4">The sequence shown here is derived from an EMBL/GenBank/DDBJ whole genome shotgun (WGS) entry which is preliminary data.</text>
</comment>
<evidence type="ECO:0000256" key="2">
    <source>
        <dbReference type="ARBA" id="ARBA00023180"/>
    </source>
</evidence>
<gene>
    <name evidence="4" type="ORF">KQX54_008531</name>
</gene>
<dbReference type="PROSITE" id="PS50814">
    <property type="entry name" value="WIF"/>
    <property type="match status" value="1"/>
</dbReference>
<evidence type="ECO:0000259" key="3">
    <source>
        <dbReference type="PROSITE" id="PS50814"/>
    </source>
</evidence>
<evidence type="ECO:0000313" key="5">
    <source>
        <dbReference type="Proteomes" id="UP000826195"/>
    </source>
</evidence>
<dbReference type="EMBL" id="JAHXZJ010000001">
    <property type="protein sequence ID" value="KAH0567336.1"/>
    <property type="molecule type" value="Genomic_DNA"/>
</dbReference>
<reference evidence="4 5" key="1">
    <citation type="journal article" date="2021" name="J. Hered.">
        <title>A chromosome-level genome assembly of the parasitoid wasp, Cotesia glomerata (Hymenoptera: Braconidae).</title>
        <authorList>
            <person name="Pinto B.J."/>
            <person name="Weis J.J."/>
            <person name="Gamble T."/>
            <person name="Ode P.J."/>
            <person name="Paul R."/>
            <person name="Zaspel J.M."/>
        </authorList>
    </citation>
    <scope>NUCLEOTIDE SEQUENCE [LARGE SCALE GENOMIC DNA]</scope>
    <source>
        <strain evidence="4">CgM1</strain>
    </source>
</reference>
<dbReference type="AlphaFoldDB" id="A0AAV7J793"/>
<dbReference type="Proteomes" id="UP000826195">
    <property type="component" value="Unassembled WGS sequence"/>
</dbReference>
<keyword evidence="1" id="KW-0732">Signal</keyword>
<dbReference type="Gene3D" id="2.60.40.2170">
    <property type="entry name" value="Wnt, WIF domain"/>
    <property type="match status" value="1"/>
</dbReference>
<evidence type="ECO:0000313" key="4">
    <source>
        <dbReference type="EMBL" id="KAH0567336.1"/>
    </source>
</evidence>
<feature type="domain" description="WIF" evidence="3">
    <location>
        <begin position="1"/>
        <end position="91"/>
    </location>
</feature>
<organism evidence="4 5">
    <name type="scientific">Cotesia glomerata</name>
    <name type="common">Lepidopteran parasitic wasp</name>
    <name type="synonym">Apanteles glomeratus</name>
    <dbReference type="NCBI Taxonomy" id="32391"/>
    <lineage>
        <taxon>Eukaryota</taxon>
        <taxon>Metazoa</taxon>
        <taxon>Ecdysozoa</taxon>
        <taxon>Arthropoda</taxon>
        <taxon>Hexapoda</taxon>
        <taxon>Insecta</taxon>
        <taxon>Pterygota</taxon>
        <taxon>Neoptera</taxon>
        <taxon>Endopterygota</taxon>
        <taxon>Hymenoptera</taxon>
        <taxon>Apocrita</taxon>
        <taxon>Ichneumonoidea</taxon>
        <taxon>Braconidae</taxon>
        <taxon>Microgastrinae</taxon>
        <taxon>Cotesia</taxon>
    </lineage>
</organism>
<accession>A0AAV7J793</accession>
<dbReference type="InterPro" id="IPR003306">
    <property type="entry name" value="WIF"/>
</dbReference>
<keyword evidence="2" id="KW-0325">Glycoprotein</keyword>
<dbReference type="InterPro" id="IPR038677">
    <property type="entry name" value="WIF_sf"/>
</dbReference>
<proteinExistence type="predicted"/>
<dbReference type="Pfam" id="PF02019">
    <property type="entry name" value="WIF"/>
    <property type="match status" value="1"/>
</dbReference>
<sequence length="123" mass="13356">MNLLQLPYSMELDYDVVGVQGGNPEAVALLRPQVNVSAKGQVPTTLQVFRIRIPCSGLLSAEIPMALRLNISAPPGTKDCLIVADHSPRLLLVRARRPTKTLASLTCGDEEEAKAQKHKKGEE</sequence>
<protein>
    <recommendedName>
        <fullName evidence="3">WIF domain-containing protein</fullName>
    </recommendedName>
</protein>
<evidence type="ECO:0000256" key="1">
    <source>
        <dbReference type="ARBA" id="ARBA00022729"/>
    </source>
</evidence>
<name>A0AAV7J793_COTGL</name>